<gene>
    <name evidence="2" type="ORF">GCM10008942_26430</name>
</gene>
<dbReference type="Pfam" id="PF07676">
    <property type="entry name" value="PD40"/>
    <property type="match status" value="4"/>
</dbReference>
<evidence type="ECO:0000313" key="3">
    <source>
        <dbReference type="Proteomes" id="UP001499951"/>
    </source>
</evidence>
<evidence type="ECO:0000256" key="1">
    <source>
        <dbReference type="ARBA" id="ARBA00009820"/>
    </source>
</evidence>
<accession>A0ABN1EWJ8</accession>
<dbReference type="Gene3D" id="2.120.10.30">
    <property type="entry name" value="TolB, C-terminal domain"/>
    <property type="match status" value="1"/>
</dbReference>
<comment type="similarity">
    <text evidence="1">Belongs to the TolB family.</text>
</comment>
<dbReference type="InterPro" id="IPR011042">
    <property type="entry name" value="6-blade_b-propeller_TolB-like"/>
</dbReference>
<dbReference type="InterPro" id="IPR011659">
    <property type="entry name" value="WD40"/>
</dbReference>
<comment type="caution">
    <text evidence="2">The sequence shown here is derived from an EMBL/GenBank/DDBJ whole genome shotgun (WGS) entry which is preliminary data.</text>
</comment>
<evidence type="ECO:0000313" key="2">
    <source>
        <dbReference type="EMBL" id="GAA0576312.1"/>
    </source>
</evidence>
<reference evidence="2 3" key="1">
    <citation type="journal article" date="2019" name="Int. J. Syst. Evol. Microbiol.">
        <title>The Global Catalogue of Microorganisms (GCM) 10K type strain sequencing project: providing services to taxonomists for standard genome sequencing and annotation.</title>
        <authorList>
            <consortium name="The Broad Institute Genomics Platform"/>
            <consortium name="The Broad Institute Genome Sequencing Center for Infectious Disease"/>
            <person name="Wu L."/>
            <person name="Ma J."/>
        </authorList>
    </citation>
    <scope>NUCLEOTIDE SEQUENCE [LARGE SCALE GENOMIC DNA]</scope>
    <source>
        <strain evidence="2 3">JCM 15089</strain>
    </source>
</reference>
<organism evidence="2 3">
    <name type="scientific">Rhizomicrobium electricum</name>
    <dbReference type="NCBI Taxonomy" id="480070"/>
    <lineage>
        <taxon>Bacteria</taxon>
        <taxon>Pseudomonadati</taxon>
        <taxon>Pseudomonadota</taxon>
        <taxon>Alphaproteobacteria</taxon>
        <taxon>Micropepsales</taxon>
        <taxon>Micropepsaceae</taxon>
        <taxon>Rhizomicrobium</taxon>
    </lineage>
</organism>
<sequence length="278" mass="30466">MESILEVMEIATGKRRVVYRTDRLIEAPNWSKNGAHLIFNREGLLYRLPVNGGVPAKINTGTLNRLNNDHGLSPDGKWIVISDKSEADGLSRVSILPAEGGTPRLVTPNGPSYWHGWSPDGATLAYVAARGDRILNLWACPAAGGAERRLTQGDWMDDGPDYSPDGRFVFFNSTRSGNMKLWRIGADGSDPTQITFEDDTRDWFPHSSPDGKWIVYVAFGTDVAVNDHPANKDITLRLIPLEGGKPQIIANVFGGQGTLNVPSWSPDSSTFAFVSYKP</sequence>
<protein>
    <submittedName>
        <fullName evidence="2">TolB family protein</fullName>
    </submittedName>
</protein>
<dbReference type="EMBL" id="BAAADD010000007">
    <property type="protein sequence ID" value="GAA0576312.1"/>
    <property type="molecule type" value="Genomic_DNA"/>
</dbReference>
<dbReference type="SUPFAM" id="SSF82171">
    <property type="entry name" value="DPP6 N-terminal domain-like"/>
    <property type="match status" value="1"/>
</dbReference>
<proteinExistence type="inferred from homology"/>
<dbReference type="PANTHER" id="PTHR36842">
    <property type="entry name" value="PROTEIN TOLB HOMOLOG"/>
    <property type="match status" value="1"/>
</dbReference>
<dbReference type="Proteomes" id="UP001499951">
    <property type="component" value="Unassembled WGS sequence"/>
</dbReference>
<keyword evidence="3" id="KW-1185">Reference proteome</keyword>
<dbReference type="PANTHER" id="PTHR36842:SF1">
    <property type="entry name" value="PROTEIN TOLB"/>
    <property type="match status" value="1"/>
</dbReference>
<name>A0ABN1EWJ8_9PROT</name>
<dbReference type="RefSeq" id="WP_166936522.1">
    <property type="nucleotide sequence ID" value="NZ_BAAADD010000007.1"/>
</dbReference>